<dbReference type="InterPro" id="IPR053135">
    <property type="entry name" value="AKR2_Oxidoreductase"/>
</dbReference>
<sequence>MDGHPEISDDAVREFAHEAASAPAGTLGFGCASLYALPSAQHRRTMLEAAYELGIRHFDVAPTYGLGIAEKELADFLHHRPDVTVATKFGLRPSILGRIAGATQHPVRQGLSRLPALQARMRGAARRQDPGVLDRILYTERDYSVAAARRSLLDSLRVLRRDHIDHFLIHEPAGYPITHLEVVEYLEQCRRDGLIGSWGPAGDLSRMNPALAYICDHAGVQQFPYDLVQGAAGRPAAPHTVTYGFISAALPRVEQALANSPALSRHCTELLDADVTDRRTVIWLLARDAFRNNPFGTVLASTTKLGHLRLIHRAATTPLPNETEVARAIRKEFGE</sequence>
<dbReference type="Proteomes" id="UP000028870">
    <property type="component" value="Unassembled WGS sequence"/>
</dbReference>
<dbReference type="OrthoDB" id="9768793at2"/>
<dbReference type="InterPro" id="IPR023210">
    <property type="entry name" value="NADP_OxRdtase_dom"/>
</dbReference>
<dbReference type="RefSeq" id="WP_024451510.1">
    <property type="nucleotide sequence ID" value="NZ_CCBB010000001.1"/>
</dbReference>
<accession>W9AWZ2</accession>
<dbReference type="PANTHER" id="PTHR43312">
    <property type="entry name" value="D-THREO-ALDOSE 1-DEHYDROGENASE"/>
    <property type="match status" value="1"/>
</dbReference>
<dbReference type="STRING" id="258533.BN977_02249"/>
<dbReference type="eggNOG" id="COG0667">
    <property type="taxonomic scope" value="Bacteria"/>
</dbReference>
<dbReference type="Pfam" id="PF00248">
    <property type="entry name" value="Aldo_ket_red"/>
    <property type="match status" value="1"/>
</dbReference>
<reference evidence="2" key="2">
    <citation type="submission" date="2014-03" db="EMBL/GenBank/DDBJ databases">
        <authorList>
            <person name="Urmite Genomes"/>
        </authorList>
    </citation>
    <scope>NUCLEOTIDE SEQUENCE</scope>
    <source>
        <strain evidence="2">DSM 44829</strain>
    </source>
</reference>
<organism evidence="2 3">
    <name type="scientific">Mycolicibacterium cosmeticum</name>
    <dbReference type="NCBI Taxonomy" id="258533"/>
    <lineage>
        <taxon>Bacteria</taxon>
        <taxon>Bacillati</taxon>
        <taxon>Actinomycetota</taxon>
        <taxon>Actinomycetes</taxon>
        <taxon>Mycobacteriales</taxon>
        <taxon>Mycobacteriaceae</taxon>
        <taxon>Mycolicibacterium</taxon>
    </lineage>
</organism>
<name>W9AWZ2_MYCCO</name>
<evidence type="ECO:0000313" key="2">
    <source>
        <dbReference type="EMBL" id="CDO07442.1"/>
    </source>
</evidence>
<comment type="caution">
    <text evidence="2">The sequence shown here is derived from an EMBL/GenBank/DDBJ whole genome shotgun (WGS) entry which is preliminary data.</text>
</comment>
<dbReference type="EMBL" id="CCBB010000001">
    <property type="protein sequence ID" value="CDO07442.1"/>
    <property type="molecule type" value="Genomic_DNA"/>
</dbReference>
<reference evidence="2" key="1">
    <citation type="submission" date="2014-03" db="EMBL/GenBank/DDBJ databases">
        <title>Draft Genome Sequence of Mycobacterium cosmeticum DSM 44829.</title>
        <authorList>
            <person name="Croce O."/>
            <person name="Robert C."/>
            <person name="Raoult D."/>
            <person name="Drancourt M."/>
        </authorList>
    </citation>
    <scope>NUCLEOTIDE SEQUENCE [LARGE SCALE GENOMIC DNA]</scope>
    <source>
        <strain evidence="2">DSM 44829</strain>
    </source>
</reference>
<dbReference type="AlphaFoldDB" id="W9AWZ2"/>
<proteinExistence type="predicted"/>
<feature type="domain" description="NADP-dependent oxidoreductase" evidence="1">
    <location>
        <begin position="27"/>
        <end position="199"/>
    </location>
</feature>
<dbReference type="SUPFAM" id="SSF51430">
    <property type="entry name" value="NAD(P)-linked oxidoreductase"/>
    <property type="match status" value="1"/>
</dbReference>
<dbReference type="PANTHER" id="PTHR43312:SF1">
    <property type="entry name" value="NADP-DEPENDENT OXIDOREDUCTASE DOMAIN-CONTAINING PROTEIN"/>
    <property type="match status" value="1"/>
</dbReference>
<evidence type="ECO:0000313" key="3">
    <source>
        <dbReference type="Proteomes" id="UP000028870"/>
    </source>
</evidence>
<evidence type="ECO:0000259" key="1">
    <source>
        <dbReference type="Pfam" id="PF00248"/>
    </source>
</evidence>
<dbReference type="Gene3D" id="3.20.20.100">
    <property type="entry name" value="NADP-dependent oxidoreductase domain"/>
    <property type="match status" value="1"/>
</dbReference>
<gene>
    <name evidence="2" type="primary">fdh</name>
    <name evidence="2" type="ORF">BN977_02249</name>
</gene>
<protein>
    <submittedName>
        <fullName evidence="2">D-threo-aldose 1-dehydrogenase</fullName>
    </submittedName>
</protein>
<dbReference type="InterPro" id="IPR036812">
    <property type="entry name" value="NAD(P)_OxRdtase_dom_sf"/>
</dbReference>
<keyword evidence="3" id="KW-1185">Reference proteome</keyword>